<dbReference type="KEGG" id="bgoe:IFJ75_18555"/>
<dbReference type="EMBL" id="CP062222">
    <property type="protein sequence ID" value="QTC91170.1"/>
    <property type="molecule type" value="Genomic_DNA"/>
</dbReference>
<gene>
    <name evidence="1" type="ORF">IFJ75_18555</name>
</gene>
<dbReference type="CDD" id="cd04183">
    <property type="entry name" value="GT2_BcE_like"/>
    <property type="match status" value="1"/>
</dbReference>
<dbReference type="RefSeq" id="WP_207870227.1">
    <property type="nucleotide sequence ID" value="NZ_CP062222.1"/>
</dbReference>
<dbReference type="InterPro" id="IPR016873">
    <property type="entry name" value="Caps_polysacc_synth_BcbE_prd"/>
</dbReference>
<dbReference type="Proteomes" id="UP000663918">
    <property type="component" value="Chromosome"/>
</dbReference>
<organism evidence="1 2">
    <name type="scientific">Brevundimonas goettingensis</name>
    <dbReference type="NCBI Taxonomy" id="2774190"/>
    <lineage>
        <taxon>Bacteria</taxon>
        <taxon>Pseudomonadati</taxon>
        <taxon>Pseudomonadota</taxon>
        <taxon>Alphaproteobacteria</taxon>
        <taxon>Caulobacterales</taxon>
        <taxon>Caulobacteraceae</taxon>
        <taxon>Brevundimonas</taxon>
    </lineage>
</organism>
<evidence type="ECO:0000313" key="2">
    <source>
        <dbReference type="Proteomes" id="UP000663918"/>
    </source>
</evidence>
<proteinExistence type="predicted"/>
<dbReference type="Gene3D" id="3.90.550.10">
    <property type="entry name" value="Spore Coat Polysaccharide Biosynthesis Protein SpsA, Chain A"/>
    <property type="match status" value="1"/>
</dbReference>
<evidence type="ECO:0000313" key="1">
    <source>
        <dbReference type="EMBL" id="QTC91170.1"/>
    </source>
</evidence>
<dbReference type="AlphaFoldDB" id="A0A975C3G0"/>
<sequence length="248" mass="27603">MNILILAAGGGDTTAPDAPAGYPIWLSEIDGKLLLERQVNALRLQEGSKFIFAFRGADIDAQHVDDIARQLASDAAVVEVRRRTAGAACTALLAISHINLDEELIIVSATDHIEVDYDAVVAGFRTRQADAGILTFDSLHPRYSFVTTDADGWVLEAAEKRPISRQANAGFYWYARARDFIDSVQRMILKDAHLNGVFYISPSLNEMVLRNKRIAVTAIDPQLYHPLKDQRQVLSLDYQIDERKRHAS</sequence>
<dbReference type="PIRSF" id="PIRSF028162">
    <property type="entry name" value="BcbE_prd"/>
    <property type="match status" value="1"/>
</dbReference>
<protein>
    <submittedName>
        <fullName evidence="1">Glycosyltransferase family 2 protein</fullName>
    </submittedName>
</protein>
<name>A0A975C3G0_9CAUL</name>
<dbReference type="SUPFAM" id="SSF53448">
    <property type="entry name" value="Nucleotide-diphospho-sugar transferases"/>
    <property type="match status" value="1"/>
</dbReference>
<keyword evidence="2" id="KW-1185">Reference proteome</keyword>
<dbReference type="InterPro" id="IPR029044">
    <property type="entry name" value="Nucleotide-diphossugar_trans"/>
</dbReference>
<reference evidence="1" key="1">
    <citation type="submission" date="2020-09" db="EMBL/GenBank/DDBJ databases">
        <title>Brevundimonas sp. LVF2 isolated from a puddle in Goettingen, Germany.</title>
        <authorList>
            <person name="Friedrich I."/>
            <person name="Klassen A."/>
            <person name="Hannes N."/>
            <person name="Schneider D."/>
            <person name="Hertel R."/>
            <person name="Daniel R."/>
        </authorList>
    </citation>
    <scope>NUCLEOTIDE SEQUENCE</scope>
    <source>
        <strain evidence="1">LVF2</strain>
    </source>
</reference>
<accession>A0A975C3G0</accession>